<dbReference type="PROSITE" id="PS51257">
    <property type="entry name" value="PROKAR_LIPOPROTEIN"/>
    <property type="match status" value="1"/>
</dbReference>
<reference evidence="1 2" key="1">
    <citation type="submission" date="2019-11" db="EMBL/GenBank/DDBJ databases">
        <title>Whole genome sequence of Oryza granulata.</title>
        <authorList>
            <person name="Li W."/>
        </authorList>
    </citation>
    <scope>NUCLEOTIDE SEQUENCE [LARGE SCALE GENOMIC DNA]</scope>
    <source>
        <strain evidence="2">cv. Menghai</strain>
        <tissue evidence="1">Leaf</tissue>
    </source>
</reference>
<dbReference type="Proteomes" id="UP000479710">
    <property type="component" value="Unassembled WGS sequence"/>
</dbReference>
<comment type="caution">
    <text evidence="1">The sequence shown here is derived from an EMBL/GenBank/DDBJ whole genome shotgun (WGS) entry which is preliminary data.</text>
</comment>
<gene>
    <name evidence="1" type="ORF">E2562_021725</name>
</gene>
<keyword evidence="2" id="KW-1185">Reference proteome</keyword>
<accession>A0A6G1E0W7</accession>
<protein>
    <submittedName>
        <fullName evidence="1">Uncharacterized protein</fullName>
    </submittedName>
</protein>
<name>A0A6G1E0W7_9ORYZ</name>
<evidence type="ECO:0000313" key="1">
    <source>
        <dbReference type="EMBL" id="KAF0918034.1"/>
    </source>
</evidence>
<evidence type="ECO:0000313" key="2">
    <source>
        <dbReference type="Proteomes" id="UP000479710"/>
    </source>
</evidence>
<dbReference type="AlphaFoldDB" id="A0A6G1E0W7"/>
<dbReference type="EMBL" id="SPHZ02000005">
    <property type="protein sequence ID" value="KAF0918034.1"/>
    <property type="molecule type" value="Genomic_DNA"/>
</dbReference>
<sequence>MARLGLWPSSSATAWGACVATGMMRRRFMSNFARLVLVDGEETLLGLLPRVAEEEEEKLALGQRAGRAA</sequence>
<proteinExistence type="predicted"/>
<organism evidence="1 2">
    <name type="scientific">Oryza meyeriana var. granulata</name>
    <dbReference type="NCBI Taxonomy" id="110450"/>
    <lineage>
        <taxon>Eukaryota</taxon>
        <taxon>Viridiplantae</taxon>
        <taxon>Streptophyta</taxon>
        <taxon>Embryophyta</taxon>
        <taxon>Tracheophyta</taxon>
        <taxon>Spermatophyta</taxon>
        <taxon>Magnoliopsida</taxon>
        <taxon>Liliopsida</taxon>
        <taxon>Poales</taxon>
        <taxon>Poaceae</taxon>
        <taxon>BOP clade</taxon>
        <taxon>Oryzoideae</taxon>
        <taxon>Oryzeae</taxon>
        <taxon>Oryzinae</taxon>
        <taxon>Oryza</taxon>
        <taxon>Oryza meyeriana</taxon>
    </lineage>
</organism>